<dbReference type="GO" id="GO:0006368">
    <property type="term" value="P:transcription elongation by RNA polymerase II"/>
    <property type="evidence" value="ECO:0007669"/>
    <property type="project" value="InterPro"/>
</dbReference>
<feature type="compositionally biased region" description="Basic and acidic residues" evidence="1">
    <location>
        <begin position="369"/>
        <end position="381"/>
    </location>
</feature>
<feature type="compositionally biased region" description="Acidic residues" evidence="1">
    <location>
        <begin position="553"/>
        <end position="566"/>
    </location>
</feature>
<accession>A0A1M2VPS7</accession>
<dbReference type="InterPro" id="IPR007149">
    <property type="entry name" value="Leo1"/>
</dbReference>
<reference evidence="2 3" key="1">
    <citation type="submission" date="2016-10" db="EMBL/GenBank/DDBJ databases">
        <title>Genome sequence of the basidiomycete white-rot fungus Trametes pubescens.</title>
        <authorList>
            <person name="Makela M.R."/>
            <person name="Granchi Z."/>
            <person name="Peng M."/>
            <person name="De Vries R.P."/>
            <person name="Grigoriev I."/>
            <person name="Riley R."/>
            <person name="Hilden K."/>
        </authorList>
    </citation>
    <scope>NUCLEOTIDE SEQUENCE [LARGE SCALE GENOMIC DNA]</scope>
    <source>
        <strain evidence="2 3">FBCC735</strain>
    </source>
</reference>
<feature type="compositionally biased region" description="Basic residues" evidence="1">
    <location>
        <begin position="570"/>
        <end position="582"/>
    </location>
</feature>
<feature type="compositionally biased region" description="Acidic residues" evidence="1">
    <location>
        <begin position="106"/>
        <end position="115"/>
    </location>
</feature>
<keyword evidence="3" id="KW-1185">Reference proteome</keyword>
<dbReference type="OrthoDB" id="20844at2759"/>
<evidence type="ECO:0000313" key="2">
    <source>
        <dbReference type="EMBL" id="OJT09609.1"/>
    </source>
</evidence>
<feature type="compositionally biased region" description="Basic residues" evidence="1">
    <location>
        <begin position="405"/>
        <end position="415"/>
    </location>
</feature>
<feature type="region of interest" description="Disordered" evidence="1">
    <location>
        <begin position="1"/>
        <end position="116"/>
    </location>
</feature>
<evidence type="ECO:0000313" key="3">
    <source>
        <dbReference type="Proteomes" id="UP000184267"/>
    </source>
</evidence>
<comment type="caution">
    <text evidence="2">The sequence shown here is derived from an EMBL/GenBank/DDBJ whole genome shotgun (WGS) entry which is preliminary data.</text>
</comment>
<feature type="compositionally biased region" description="Acidic residues" evidence="1">
    <location>
        <begin position="480"/>
        <end position="489"/>
    </location>
</feature>
<dbReference type="PANTHER" id="PTHR23146">
    <property type="entry name" value="LEO1 PROTEIN"/>
    <property type="match status" value="1"/>
</dbReference>
<dbReference type="EMBL" id="MNAD01000895">
    <property type="protein sequence ID" value="OJT09609.1"/>
    <property type="molecule type" value="Genomic_DNA"/>
</dbReference>
<feature type="region of interest" description="Disordered" evidence="1">
    <location>
        <begin position="352"/>
        <end position="593"/>
    </location>
</feature>
<dbReference type="AlphaFoldDB" id="A0A1M2VPS7"/>
<dbReference type="GO" id="GO:1990269">
    <property type="term" value="F:RNA polymerase II C-terminal domain phosphoserine binding"/>
    <property type="evidence" value="ECO:0007669"/>
    <property type="project" value="TreeGrafter"/>
</dbReference>
<feature type="compositionally biased region" description="Acidic residues" evidence="1">
    <location>
        <begin position="48"/>
        <end position="72"/>
    </location>
</feature>
<name>A0A1M2VPS7_TRAPU</name>
<feature type="compositionally biased region" description="Low complexity" evidence="1">
    <location>
        <begin position="275"/>
        <end position="302"/>
    </location>
</feature>
<dbReference type="Pfam" id="PF04004">
    <property type="entry name" value="Leo1"/>
    <property type="match status" value="2"/>
</dbReference>
<feature type="compositionally biased region" description="Acidic residues" evidence="1">
    <location>
        <begin position="505"/>
        <end position="515"/>
    </location>
</feature>
<gene>
    <name evidence="2" type="ORF">TRAPUB_13916</name>
</gene>
<dbReference type="OMA" id="RSDRSMH"/>
<feature type="compositionally biased region" description="Acidic residues" evidence="1">
    <location>
        <begin position="421"/>
        <end position="431"/>
    </location>
</feature>
<organism evidence="2 3">
    <name type="scientific">Trametes pubescens</name>
    <name type="common">White-rot fungus</name>
    <dbReference type="NCBI Taxonomy" id="154538"/>
    <lineage>
        <taxon>Eukaryota</taxon>
        <taxon>Fungi</taxon>
        <taxon>Dikarya</taxon>
        <taxon>Basidiomycota</taxon>
        <taxon>Agaricomycotina</taxon>
        <taxon>Agaricomycetes</taxon>
        <taxon>Polyporales</taxon>
        <taxon>Polyporaceae</taxon>
        <taxon>Trametes</taxon>
    </lineage>
</organism>
<protein>
    <submittedName>
        <fullName evidence="2">RNA polymerase-associated protein LEO1</fullName>
    </submittedName>
</protein>
<dbReference type="STRING" id="154538.A0A1M2VPS7"/>
<dbReference type="Proteomes" id="UP000184267">
    <property type="component" value="Unassembled WGS sequence"/>
</dbReference>
<dbReference type="PANTHER" id="PTHR23146:SF0">
    <property type="entry name" value="RNA POLYMERASE-ASSOCIATED PROTEIN LEO1"/>
    <property type="match status" value="1"/>
</dbReference>
<dbReference type="GO" id="GO:0032968">
    <property type="term" value="P:positive regulation of transcription elongation by RNA polymerase II"/>
    <property type="evidence" value="ECO:0007669"/>
    <property type="project" value="TreeGrafter"/>
</dbReference>
<feature type="compositionally biased region" description="Gly residues" evidence="1">
    <location>
        <begin position="538"/>
        <end position="548"/>
    </location>
</feature>
<feature type="region of interest" description="Disordered" evidence="1">
    <location>
        <begin position="270"/>
        <end position="304"/>
    </location>
</feature>
<sequence>MSSLAGALLSPQTKHDPLHPTGSASPKEEDADMENLDDIKPSLPGEHTDDDGKDEDEQEEMNDLFGGDEDVNMVEHQRPASSAPSEHADQDDGLSSPERHRRELLEYAEEDEPEQVLEQRLEADVAIPDIPAPRSSDGSHWVIRMPNFVKLDSKPFHPDTYAGPEEDDDAQQAESLREKSMSIKLKVENTVRWRWTKDQFGQDHADARLFSPVPVSLARHLPLPYLILRMRFFPQRRQSNSRIVRWSDGSLSLQLGKELFDVSQSIDTSGAAPRQALGGASLSQASFSQSQSQSQSQPAPGSTAGQGLTYLVAQHKRAEILQCEAVVTGYLSLRPTGMQSETHRMLVRAVGQKHNRVARLRMAPEPTTDPERERLELEKAAARKPRKSRGALDDDGFGGGSARSGGRRRSGYSRKRNGDDMWSDDDDDDDAGFERGGSEDEYEGGSGRKNKRGGKPSAGGDESGRKGPGEYQTDDFVVADTDEDEDFAEEETRRRKRKRAARDAEDGDGEEDDLERLEAQISQNEAAERKRRQRDGGDAGAGGGGSADKGGEDAMDVESEEEEDDDFAPHRSRASGPRKRRALGLEEEEEDDE</sequence>
<evidence type="ECO:0000256" key="1">
    <source>
        <dbReference type="SAM" id="MobiDB-lite"/>
    </source>
</evidence>
<dbReference type="GO" id="GO:0016593">
    <property type="term" value="C:Cdc73/Paf1 complex"/>
    <property type="evidence" value="ECO:0007669"/>
    <property type="project" value="InterPro"/>
</dbReference>
<proteinExistence type="predicted"/>